<keyword evidence="1" id="KW-0540">Nuclease</keyword>
<keyword evidence="1" id="KW-0255">Endonuclease</keyword>
<dbReference type="AlphaFoldDB" id="A0A8T9MVM1"/>
<dbReference type="Pfam" id="PF09521">
    <property type="entry name" value="RE_NgoPII"/>
    <property type="match status" value="1"/>
</dbReference>
<proteinExistence type="predicted"/>
<dbReference type="EC" id="3.1.21.-" evidence="1"/>
<keyword evidence="1" id="KW-0378">Hydrolase</keyword>
<dbReference type="EMBL" id="CP091521">
    <property type="protein sequence ID" value="UOP05221.1"/>
    <property type="molecule type" value="Genomic_DNA"/>
</dbReference>
<sequence length="280" mass="32006">MNIIDAIITLIRHPVTHLVYHDDHNSNRANQAGYALEQYIKDLFADSLDCPTKNERIQRHSQAFSYCGNNNNPPDIMLRNGDAVEVKKIQSPNADLALNSSHPKAKLFADSSMIATDCKNAENWTQKDLIYAVGVVNDRSKLKHLCMVYGEDYCADEACYARIKSTIKQGVESISGVEFASTNELGRINRIDPLGITYLRVRGMWGIANPWKVFDYVYQRDFNKSFNFMCIINEQKWQTLTNRQDLLDIQDNNLTIRDVQIQNPNNPAELKNAKLIVYSR</sequence>
<dbReference type="InterPro" id="IPR019046">
    <property type="entry name" value="Restrct_endonuc_II_NgoPII"/>
</dbReference>
<accession>A0A8T9MVM1</accession>
<evidence type="ECO:0000313" key="2">
    <source>
        <dbReference type="Proteomes" id="UP000831534"/>
    </source>
</evidence>
<evidence type="ECO:0000313" key="1">
    <source>
        <dbReference type="EMBL" id="UOP05221.1"/>
    </source>
</evidence>
<dbReference type="REBASE" id="608795">
    <property type="entry name" value="Cku17694ORF3070P"/>
</dbReference>
<name>A0A8T9MVM1_9NEIS</name>
<dbReference type="RefSeq" id="WP_027008679.1">
    <property type="nucleotide sequence ID" value="NZ_CP091521.1"/>
</dbReference>
<organism evidence="1 2">
    <name type="scientific">Conchiformibius kuhniae</name>
    <dbReference type="NCBI Taxonomy" id="211502"/>
    <lineage>
        <taxon>Bacteria</taxon>
        <taxon>Pseudomonadati</taxon>
        <taxon>Pseudomonadota</taxon>
        <taxon>Betaproteobacteria</taxon>
        <taxon>Neisseriales</taxon>
        <taxon>Neisseriaceae</taxon>
        <taxon>Conchiformibius</taxon>
    </lineage>
</organism>
<dbReference type="GO" id="GO:0003677">
    <property type="term" value="F:DNA binding"/>
    <property type="evidence" value="ECO:0007669"/>
    <property type="project" value="InterPro"/>
</dbReference>
<dbReference type="Proteomes" id="UP000831534">
    <property type="component" value="Chromosome"/>
</dbReference>
<keyword evidence="2" id="KW-1185">Reference proteome</keyword>
<protein>
    <submittedName>
        <fullName evidence="1">NgoPII family restriction endonuclease</fullName>
        <ecNumber evidence="1">3.1.21.-</ecNumber>
    </submittedName>
</protein>
<gene>
    <name evidence="1" type="ORF">LVJ77_03065</name>
</gene>
<reference evidence="1" key="2">
    <citation type="submission" date="2024-09" db="EMBL/GenBank/DDBJ databases">
        <authorList>
            <person name="Veyrier F.J."/>
        </authorList>
    </citation>
    <scope>NUCLEOTIDE SEQUENCE</scope>
    <source>
        <strain evidence="1">17694</strain>
    </source>
</reference>
<reference evidence="1" key="1">
    <citation type="journal article" date="2022" name="Res Sq">
        <title>Evolution of multicellular longitudinally dividing oral cavity symbionts (Neisseriaceae).</title>
        <authorList>
            <person name="Nyongesa S."/>
            <person name="Weber P."/>
            <person name="Bernet E."/>
            <person name="Pullido F."/>
            <person name="Nieckarz M."/>
            <person name="Delaby M."/>
            <person name="Nieves C."/>
            <person name="Viehboeck T."/>
            <person name="Krause N."/>
            <person name="Rivera-Millot A."/>
            <person name="Nakamura A."/>
            <person name="Vischer N."/>
            <person name="VanNieuwenhze M."/>
            <person name="Brun Y."/>
            <person name="Cava F."/>
            <person name="Bulgheresi S."/>
            <person name="Veyrier F."/>
        </authorList>
    </citation>
    <scope>NUCLEOTIDE SEQUENCE</scope>
    <source>
        <strain evidence="1">17694</strain>
    </source>
</reference>
<dbReference type="GO" id="GO:0009036">
    <property type="term" value="F:type II site-specific deoxyribonuclease activity"/>
    <property type="evidence" value="ECO:0007669"/>
    <property type="project" value="InterPro"/>
</dbReference>
<dbReference type="GO" id="GO:0009307">
    <property type="term" value="P:DNA restriction-modification system"/>
    <property type="evidence" value="ECO:0007669"/>
    <property type="project" value="InterPro"/>
</dbReference>
<dbReference type="KEGG" id="ckh:LVJ77_03065"/>